<evidence type="ECO:0000313" key="13">
    <source>
        <dbReference type="Proteomes" id="UP001060336"/>
    </source>
</evidence>
<accession>A0A9J7AVI3</accession>
<dbReference type="PROSITE" id="PS51085">
    <property type="entry name" value="2FE2S_FER_2"/>
    <property type="match status" value="1"/>
</dbReference>
<dbReference type="InterPro" id="IPR017938">
    <property type="entry name" value="Riboflavin_synthase-like_b-brl"/>
</dbReference>
<evidence type="ECO:0000256" key="6">
    <source>
        <dbReference type="ARBA" id="ARBA00023002"/>
    </source>
</evidence>
<dbReference type="InterPro" id="IPR039261">
    <property type="entry name" value="FNR_nucleotide-bd"/>
</dbReference>
<dbReference type="CDD" id="cd00207">
    <property type="entry name" value="fer2"/>
    <property type="match status" value="1"/>
</dbReference>
<evidence type="ECO:0000256" key="9">
    <source>
        <dbReference type="ARBA" id="ARBA00034078"/>
    </source>
</evidence>
<dbReference type="InterPro" id="IPR001433">
    <property type="entry name" value="OxRdtase_FAD/NAD-bd"/>
</dbReference>
<keyword evidence="7" id="KW-0408">Iron</keyword>
<dbReference type="InterPro" id="IPR036010">
    <property type="entry name" value="2Fe-2S_ferredoxin-like_sf"/>
</dbReference>
<evidence type="ECO:0000256" key="4">
    <source>
        <dbReference type="ARBA" id="ARBA00022723"/>
    </source>
</evidence>
<dbReference type="KEGG" id="naci:NUH88_01115"/>
<dbReference type="InterPro" id="IPR050415">
    <property type="entry name" value="MRET"/>
</dbReference>
<sequence length="365" mass="39799">MARFTTLTVREVRPESPDSVSIAFDLPENAKSEFSYRPGQYLTLRKEIDGHDVRRSYSICSGLGDGEIRVAVKRVEGGAFSGFANDELKPGDSLEAMLPEGRFTAAVEPGAAHTYVAFAAGSGITPILSIAKSVLEAEPGSRFTLFYGNRTVRDIMFRDALSDLKNRYPARFSILHILSREPQEVALLNGRIDREKCETFFRSMLNVHAVDRFFLCGPEGMIGDVRAALADHGVEAEKVSFELFTPSSDAAAKAAAARRARMAKKEGEALASGSEVSVIYDGVQTDFTLEPDGISILDAALGDRPDMPYACKGGMCCTCRAKVVEGRVEMDLNYTLAEEEVERGFVLACQAHPASDKVVLDFDAR</sequence>
<dbReference type="GO" id="GO:0046872">
    <property type="term" value="F:metal ion binding"/>
    <property type="evidence" value="ECO:0007669"/>
    <property type="project" value="UniProtKB-KW"/>
</dbReference>
<dbReference type="RefSeq" id="WP_257769438.1">
    <property type="nucleotide sequence ID" value="NZ_CP102480.1"/>
</dbReference>
<proteinExistence type="predicted"/>
<keyword evidence="6 12" id="KW-0560">Oxidoreductase</keyword>
<dbReference type="GO" id="GO:0097266">
    <property type="term" value="F:phenylacetyl-CoA 1,2-epoxidase activity"/>
    <property type="evidence" value="ECO:0007669"/>
    <property type="project" value="UniProtKB-EC"/>
</dbReference>
<protein>
    <submittedName>
        <fullName evidence="12">Phenylacetate-CoA oxygenase/reductase subunit PaaK</fullName>
        <ecNumber evidence="12">1.14.13.149</ecNumber>
    </submittedName>
</protein>
<evidence type="ECO:0000313" key="12">
    <source>
        <dbReference type="EMBL" id="UUX50300.1"/>
    </source>
</evidence>
<dbReference type="EMBL" id="CP102480">
    <property type="protein sequence ID" value="UUX50300.1"/>
    <property type="molecule type" value="Genomic_DNA"/>
</dbReference>
<evidence type="ECO:0000256" key="2">
    <source>
        <dbReference type="ARBA" id="ARBA00022630"/>
    </source>
</evidence>
<dbReference type="PROSITE" id="PS51384">
    <property type="entry name" value="FAD_FR"/>
    <property type="match status" value="1"/>
</dbReference>
<dbReference type="PANTHER" id="PTHR47354">
    <property type="entry name" value="NADH OXIDOREDUCTASE HCR"/>
    <property type="match status" value="1"/>
</dbReference>
<keyword evidence="13" id="KW-1185">Reference proteome</keyword>
<dbReference type="InterPro" id="IPR008333">
    <property type="entry name" value="Cbr1-like_FAD-bd_dom"/>
</dbReference>
<keyword evidence="5" id="KW-0274">FAD</keyword>
<dbReference type="InterPro" id="IPR001709">
    <property type="entry name" value="Flavoprot_Pyr_Nucl_cyt_Rdtase"/>
</dbReference>
<evidence type="ECO:0000259" key="11">
    <source>
        <dbReference type="PROSITE" id="PS51384"/>
    </source>
</evidence>
<evidence type="ECO:0000256" key="8">
    <source>
        <dbReference type="ARBA" id="ARBA00023014"/>
    </source>
</evidence>
<dbReference type="InterPro" id="IPR012675">
    <property type="entry name" value="Beta-grasp_dom_sf"/>
</dbReference>
<dbReference type="GO" id="GO:0051537">
    <property type="term" value="F:2 iron, 2 sulfur cluster binding"/>
    <property type="evidence" value="ECO:0007669"/>
    <property type="project" value="UniProtKB-KW"/>
</dbReference>
<dbReference type="Proteomes" id="UP001060336">
    <property type="component" value="Chromosome"/>
</dbReference>
<dbReference type="SUPFAM" id="SSF63380">
    <property type="entry name" value="Riboflavin synthase domain-like"/>
    <property type="match status" value="1"/>
</dbReference>
<organism evidence="12 13">
    <name type="scientific">Nisaea acidiphila</name>
    <dbReference type="NCBI Taxonomy" id="1862145"/>
    <lineage>
        <taxon>Bacteria</taxon>
        <taxon>Pseudomonadati</taxon>
        <taxon>Pseudomonadota</taxon>
        <taxon>Alphaproteobacteria</taxon>
        <taxon>Rhodospirillales</taxon>
        <taxon>Thalassobaculaceae</taxon>
        <taxon>Nisaea</taxon>
    </lineage>
</organism>
<dbReference type="EC" id="1.14.13.149" evidence="12"/>
<keyword evidence="3" id="KW-0001">2Fe-2S</keyword>
<keyword evidence="8" id="KW-0411">Iron-sulfur</keyword>
<feature type="domain" description="FAD-binding FR-type" evidence="11">
    <location>
        <begin position="2"/>
        <end position="106"/>
    </location>
</feature>
<dbReference type="Gene3D" id="3.10.20.30">
    <property type="match status" value="1"/>
</dbReference>
<dbReference type="InterPro" id="IPR011884">
    <property type="entry name" value="PaaE"/>
</dbReference>
<dbReference type="PRINTS" id="PR00410">
    <property type="entry name" value="PHEHYDRXLASE"/>
</dbReference>
<dbReference type="AlphaFoldDB" id="A0A9J7AVI3"/>
<name>A0A9J7AVI3_9PROT</name>
<reference evidence="12" key="1">
    <citation type="submission" date="2022-08" db="EMBL/GenBank/DDBJ databases">
        <title>Nisaea acidiphila sp. nov., isolated from a marine algal debris and emended description of the genus Nisaea Urios et al. 2008.</title>
        <authorList>
            <person name="Kwon K."/>
        </authorList>
    </citation>
    <scope>NUCLEOTIDE SEQUENCE</scope>
    <source>
        <strain evidence="12">MEBiC11861</strain>
    </source>
</reference>
<evidence type="ECO:0000256" key="5">
    <source>
        <dbReference type="ARBA" id="ARBA00022827"/>
    </source>
</evidence>
<keyword evidence="4" id="KW-0479">Metal-binding</keyword>
<keyword evidence="2" id="KW-0285">Flavoprotein</keyword>
<evidence type="ECO:0000256" key="7">
    <source>
        <dbReference type="ARBA" id="ARBA00023004"/>
    </source>
</evidence>
<dbReference type="PRINTS" id="PR00371">
    <property type="entry name" value="FPNCR"/>
</dbReference>
<comment type="cofactor">
    <cofactor evidence="1">
        <name>FAD</name>
        <dbReference type="ChEBI" id="CHEBI:57692"/>
    </cofactor>
</comment>
<feature type="domain" description="2Fe-2S ferredoxin-type" evidence="10">
    <location>
        <begin position="274"/>
        <end position="365"/>
    </location>
</feature>
<comment type="cofactor">
    <cofactor evidence="9">
        <name>[2Fe-2S] cluster</name>
        <dbReference type="ChEBI" id="CHEBI:190135"/>
    </cofactor>
</comment>
<dbReference type="Gene3D" id="2.40.30.10">
    <property type="entry name" value="Translation factors"/>
    <property type="match status" value="1"/>
</dbReference>
<evidence type="ECO:0000256" key="3">
    <source>
        <dbReference type="ARBA" id="ARBA00022714"/>
    </source>
</evidence>
<dbReference type="SUPFAM" id="SSF52343">
    <property type="entry name" value="Ferredoxin reductase-like, C-terminal NADP-linked domain"/>
    <property type="match status" value="1"/>
</dbReference>
<dbReference type="SUPFAM" id="SSF54292">
    <property type="entry name" value="2Fe-2S ferredoxin-like"/>
    <property type="match status" value="1"/>
</dbReference>
<dbReference type="InterPro" id="IPR001041">
    <property type="entry name" value="2Fe-2S_ferredoxin-type"/>
</dbReference>
<dbReference type="CDD" id="cd06214">
    <property type="entry name" value="PA_degradation_oxidoreductase_like"/>
    <property type="match status" value="1"/>
</dbReference>
<dbReference type="Gene3D" id="3.40.50.80">
    <property type="entry name" value="Nucleotide-binding domain of ferredoxin-NADP reductase (FNR) module"/>
    <property type="match status" value="1"/>
</dbReference>
<evidence type="ECO:0000256" key="1">
    <source>
        <dbReference type="ARBA" id="ARBA00001974"/>
    </source>
</evidence>
<dbReference type="InterPro" id="IPR017927">
    <property type="entry name" value="FAD-bd_FR_type"/>
</dbReference>
<dbReference type="Pfam" id="PF00970">
    <property type="entry name" value="FAD_binding_6"/>
    <property type="match status" value="1"/>
</dbReference>
<dbReference type="Pfam" id="PF00111">
    <property type="entry name" value="Fer2"/>
    <property type="match status" value="1"/>
</dbReference>
<gene>
    <name evidence="12" type="primary">paaK</name>
    <name evidence="12" type="ORF">NUH88_01115</name>
</gene>
<evidence type="ECO:0000259" key="10">
    <source>
        <dbReference type="PROSITE" id="PS51085"/>
    </source>
</evidence>
<dbReference type="Pfam" id="PF00175">
    <property type="entry name" value="NAD_binding_1"/>
    <property type="match status" value="1"/>
</dbReference>
<dbReference type="GO" id="GO:0010124">
    <property type="term" value="P:phenylacetate catabolic process"/>
    <property type="evidence" value="ECO:0007669"/>
    <property type="project" value="InterPro"/>
</dbReference>
<dbReference type="PANTHER" id="PTHR47354:SF8">
    <property type="entry name" value="1,2-PHENYLACETYL-COA EPOXIDASE, SUBUNIT E"/>
    <property type="match status" value="1"/>
</dbReference>
<dbReference type="GO" id="GO:0050660">
    <property type="term" value="F:flavin adenine dinucleotide binding"/>
    <property type="evidence" value="ECO:0007669"/>
    <property type="project" value="TreeGrafter"/>
</dbReference>
<dbReference type="NCBIfam" id="TIGR02160">
    <property type="entry name" value="PA_CoA_Oxy5"/>
    <property type="match status" value="1"/>
</dbReference>